<dbReference type="RefSeq" id="WP_064292867.1">
    <property type="nucleotide sequence ID" value="NZ_JASODG010000008.1"/>
</dbReference>
<organism evidence="7 8">
    <name type="scientific">Aerococcus urinae</name>
    <dbReference type="NCBI Taxonomy" id="1376"/>
    <lineage>
        <taxon>Bacteria</taxon>
        <taxon>Bacillati</taxon>
        <taxon>Bacillota</taxon>
        <taxon>Bacilli</taxon>
        <taxon>Lactobacillales</taxon>
        <taxon>Aerococcaceae</taxon>
        <taxon>Aerococcus</taxon>
    </lineage>
</organism>
<comment type="caution">
    <text evidence="7">The sequence shown here is derived from an EMBL/GenBank/DDBJ whole genome shotgun (WGS) entry which is preliminary data.</text>
</comment>
<evidence type="ECO:0000256" key="4">
    <source>
        <dbReference type="ARBA" id="ARBA00022840"/>
    </source>
</evidence>
<keyword evidence="2" id="KW-0378">Hydrolase</keyword>
<keyword evidence="1" id="KW-0547">Nucleotide-binding</keyword>
<keyword evidence="3 7" id="KW-0347">Helicase</keyword>
<feature type="compositionally biased region" description="Basic residues" evidence="6">
    <location>
        <begin position="412"/>
        <end position="437"/>
    </location>
</feature>
<evidence type="ECO:0000313" key="7">
    <source>
        <dbReference type="EMBL" id="RAV78569.1"/>
    </source>
</evidence>
<dbReference type="GO" id="GO:0016787">
    <property type="term" value="F:hydrolase activity"/>
    <property type="evidence" value="ECO:0007669"/>
    <property type="project" value="UniProtKB-KW"/>
</dbReference>
<dbReference type="InterPro" id="IPR044742">
    <property type="entry name" value="DEAD/DEAH_RhlB"/>
</dbReference>
<evidence type="ECO:0000313" key="8">
    <source>
        <dbReference type="Proteomes" id="UP000251923"/>
    </source>
</evidence>
<dbReference type="GO" id="GO:0005829">
    <property type="term" value="C:cytosol"/>
    <property type="evidence" value="ECO:0007669"/>
    <property type="project" value="TreeGrafter"/>
</dbReference>
<dbReference type="InterPro" id="IPR050079">
    <property type="entry name" value="DEAD_box_RNA_helicase"/>
</dbReference>
<name>A0A178HF89_9LACT</name>
<dbReference type="Pfam" id="PF00271">
    <property type="entry name" value="Helicase_C"/>
    <property type="match status" value="1"/>
</dbReference>
<dbReference type="InterPro" id="IPR014001">
    <property type="entry name" value="Helicase_ATP-bd"/>
</dbReference>
<feature type="region of interest" description="Disordered" evidence="6">
    <location>
        <begin position="379"/>
        <end position="437"/>
    </location>
</feature>
<evidence type="ECO:0000256" key="3">
    <source>
        <dbReference type="ARBA" id="ARBA00022806"/>
    </source>
</evidence>
<dbReference type="EMBL" id="QMHM01000012">
    <property type="protein sequence ID" value="RAV78569.1"/>
    <property type="molecule type" value="Genomic_DNA"/>
</dbReference>
<dbReference type="CDD" id="cd18787">
    <property type="entry name" value="SF2_C_DEAD"/>
    <property type="match status" value="1"/>
</dbReference>
<accession>A0A178HF89</accession>
<dbReference type="Proteomes" id="UP000251923">
    <property type="component" value="Unassembled WGS sequence"/>
</dbReference>
<dbReference type="GeneID" id="86971026"/>
<comment type="similarity">
    <text evidence="5">Belongs to the DEAD box helicase family.</text>
</comment>
<dbReference type="InterPro" id="IPR001650">
    <property type="entry name" value="Helicase_C-like"/>
</dbReference>
<dbReference type="SMART" id="SM00490">
    <property type="entry name" value="HELICc"/>
    <property type="match status" value="1"/>
</dbReference>
<dbReference type="Pfam" id="PF00270">
    <property type="entry name" value="DEAD"/>
    <property type="match status" value="1"/>
</dbReference>
<dbReference type="PROSITE" id="PS51194">
    <property type="entry name" value="HELICASE_CTER"/>
    <property type="match status" value="1"/>
</dbReference>
<dbReference type="PANTHER" id="PTHR47959:SF1">
    <property type="entry name" value="ATP-DEPENDENT RNA HELICASE DBPA"/>
    <property type="match status" value="1"/>
</dbReference>
<dbReference type="SMART" id="SM00487">
    <property type="entry name" value="DEXDc"/>
    <property type="match status" value="1"/>
</dbReference>
<dbReference type="SUPFAM" id="SSF52540">
    <property type="entry name" value="P-loop containing nucleoside triphosphate hydrolases"/>
    <property type="match status" value="1"/>
</dbReference>
<reference evidence="7 8" key="1">
    <citation type="submission" date="2018-04" db="EMBL/GenBank/DDBJ databases">
        <title>Aerococcus urinae genomes.</title>
        <authorList>
            <person name="Hilt E."/>
            <person name="Gilbert N.M."/>
            <person name="Thomas-White K."/>
            <person name="Putonti C."/>
            <person name="Lewis A.L."/>
            <person name="Visck K.L."/>
            <person name="Wolfe A.J."/>
        </authorList>
    </citation>
    <scope>NUCLEOTIDE SEQUENCE [LARGE SCALE GENOMIC DNA]</scope>
    <source>
        <strain evidence="7 8">UMB7480</strain>
    </source>
</reference>
<gene>
    <name evidence="7" type="ORF">DBT54_06685</name>
</gene>
<dbReference type="AlphaFoldDB" id="A0A178HF89"/>
<evidence type="ECO:0000256" key="6">
    <source>
        <dbReference type="SAM" id="MobiDB-lite"/>
    </source>
</evidence>
<dbReference type="PROSITE" id="PS51192">
    <property type="entry name" value="HELICASE_ATP_BIND_1"/>
    <property type="match status" value="1"/>
</dbReference>
<protein>
    <submittedName>
        <fullName evidence="7">ATP-dependent helicase</fullName>
    </submittedName>
</protein>
<sequence>MKAEQDSLLASHLAQPLKAEWEAQGFDQPTPIQAAAWPRILQGDNLLALSATGTGKTLAYLLASFNHVQAQAGLQLIILAPSQELASQIASVARPWAQSLDLKLQLVIGGANIKRQIDQLKAKPEIVVASPGRINELIEQRKLKVHQVKYLVCDEVDDLLKADSLPLFTDLIKRLPKHRQNIAFGATITQDSLTKAKDLLAIDQVIDLRRDLSSRANLHHGYLQTPVRKRVDRLRSLAQLADFRALVFVRTKADVDLLEQKLSYHGLPVASLHAEMSGQDRQRVIQAFNRGQLVYLFTTDLASRGLDIPGLAYVIQYDQAKDQATYVHRSGRTGRMGQEGLVLTFCNNDRTLRELKQVLPEGTELEEYALYQGQLAKAASQPQLTGHDQANRKAKKPQSFKQSAHSVGHLAGKSKKKKNRKRQQKNKGARRKKTKKN</sequence>
<evidence type="ECO:0000256" key="5">
    <source>
        <dbReference type="ARBA" id="ARBA00038437"/>
    </source>
</evidence>
<dbReference type="GO" id="GO:0003676">
    <property type="term" value="F:nucleic acid binding"/>
    <property type="evidence" value="ECO:0007669"/>
    <property type="project" value="InterPro"/>
</dbReference>
<dbReference type="GO" id="GO:0003724">
    <property type="term" value="F:RNA helicase activity"/>
    <property type="evidence" value="ECO:0007669"/>
    <property type="project" value="TreeGrafter"/>
</dbReference>
<dbReference type="CDD" id="cd00268">
    <property type="entry name" value="DEADc"/>
    <property type="match status" value="1"/>
</dbReference>
<evidence type="ECO:0000256" key="2">
    <source>
        <dbReference type="ARBA" id="ARBA00022801"/>
    </source>
</evidence>
<dbReference type="InterPro" id="IPR011545">
    <property type="entry name" value="DEAD/DEAH_box_helicase_dom"/>
</dbReference>
<dbReference type="InterPro" id="IPR027417">
    <property type="entry name" value="P-loop_NTPase"/>
</dbReference>
<dbReference type="Gene3D" id="3.40.50.300">
    <property type="entry name" value="P-loop containing nucleotide triphosphate hydrolases"/>
    <property type="match status" value="2"/>
</dbReference>
<proteinExistence type="inferred from homology"/>
<evidence type="ECO:0000256" key="1">
    <source>
        <dbReference type="ARBA" id="ARBA00022741"/>
    </source>
</evidence>
<keyword evidence="4" id="KW-0067">ATP-binding</keyword>
<dbReference type="PANTHER" id="PTHR47959">
    <property type="entry name" value="ATP-DEPENDENT RNA HELICASE RHLE-RELATED"/>
    <property type="match status" value="1"/>
</dbReference>
<dbReference type="GO" id="GO:0005524">
    <property type="term" value="F:ATP binding"/>
    <property type="evidence" value="ECO:0007669"/>
    <property type="project" value="UniProtKB-KW"/>
</dbReference>